<dbReference type="EMBL" id="QJTE01000003">
    <property type="protein sequence ID" value="PYE83840.1"/>
    <property type="molecule type" value="Genomic_DNA"/>
</dbReference>
<dbReference type="CDD" id="cd00882">
    <property type="entry name" value="Ras_like_GTPase"/>
    <property type="match status" value="1"/>
</dbReference>
<evidence type="ECO:0000313" key="3">
    <source>
        <dbReference type="EMBL" id="PYE83840.1"/>
    </source>
</evidence>
<gene>
    <name evidence="3" type="ORF">DFP88_103201</name>
</gene>
<dbReference type="InterPro" id="IPR027417">
    <property type="entry name" value="P-loop_NTPase"/>
</dbReference>
<dbReference type="Pfam" id="PF01926">
    <property type="entry name" value="MMR_HSR1"/>
    <property type="match status" value="1"/>
</dbReference>
<evidence type="ECO:0000256" key="1">
    <source>
        <dbReference type="SAM" id="MobiDB-lite"/>
    </source>
</evidence>
<dbReference type="Proteomes" id="UP000248311">
    <property type="component" value="Unassembled WGS sequence"/>
</dbReference>
<comment type="caution">
    <text evidence="3">The sequence shown here is derived from an EMBL/GenBank/DDBJ whole genome shotgun (WGS) entry which is preliminary data.</text>
</comment>
<evidence type="ECO:0000313" key="4">
    <source>
        <dbReference type="Proteomes" id="UP000248311"/>
    </source>
</evidence>
<dbReference type="RefSeq" id="WP_245904774.1">
    <property type="nucleotide sequence ID" value="NZ_QJTE01000003.1"/>
</dbReference>
<organism evidence="3 4">
    <name type="scientific">Pseudoroseicyclus aestuarii</name>
    <dbReference type="NCBI Taxonomy" id="1795041"/>
    <lineage>
        <taxon>Bacteria</taxon>
        <taxon>Pseudomonadati</taxon>
        <taxon>Pseudomonadota</taxon>
        <taxon>Alphaproteobacteria</taxon>
        <taxon>Rhodobacterales</taxon>
        <taxon>Paracoccaceae</taxon>
        <taxon>Pseudoroseicyclus</taxon>
    </lineage>
</organism>
<feature type="domain" description="G" evidence="2">
    <location>
        <begin position="33"/>
        <end position="116"/>
    </location>
</feature>
<dbReference type="AlphaFoldDB" id="A0A318SPP5"/>
<evidence type="ECO:0000259" key="2">
    <source>
        <dbReference type="Pfam" id="PF01926"/>
    </source>
</evidence>
<proteinExistence type="predicted"/>
<dbReference type="SUPFAM" id="SSF52540">
    <property type="entry name" value="P-loop containing nucleoside triphosphate hydrolases"/>
    <property type="match status" value="1"/>
</dbReference>
<accession>A0A318SPP5</accession>
<protein>
    <submittedName>
        <fullName evidence="3">Uncharacterized protein (DUF697 family)</fullName>
    </submittedName>
</protein>
<dbReference type="GO" id="GO:0005525">
    <property type="term" value="F:GTP binding"/>
    <property type="evidence" value="ECO:0007669"/>
    <property type="project" value="InterPro"/>
</dbReference>
<reference evidence="3 4" key="1">
    <citation type="submission" date="2018-06" db="EMBL/GenBank/DDBJ databases">
        <title>Genomic Encyclopedia of Type Strains, Phase III (KMG-III): the genomes of soil and plant-associated and newly described type strains.</title>
        <authorList>
            <person name="Whitman W."/>
        </authorList>
    </citation>
    <scope>NUCLEOTIDE SEQUENCE [LARGE SCALE GENOMIC DNA]</scope>
    <source>
        <strain evidence="3 4">CECT 9025</strain>
    </source>
</reference>
<sequence>MSGTIWEGLTGGAPVEPASDEDVKGAAGPRPVVWLLGKTGAGKSSLVRSLTGVGAAEIGNGFAPCTRTAHAFDFPQDRPVMQFLDTRGLGEVGYDPAEDLAQCEARSHAILAVARLDDPVQGELCDALAAVRRRRPRTRVLVVHTAADQVPDAQARHRAQAATQAALEAAAGGALPSVALSLAPGAPDEAGLDRLVDLLGETMPDVALLLARRPTGEEAGFEALRPLVLWYAGAAGTSDVAPLIGAVTVPGIQAAMLRAMGRRAGVDWTRRRMGEFAAALGLGAALRYGGSYALRQAAKLIPGFGQTVGAAAAGTVSFAATYALGRAAAYYLHRTAEGQEISEEELRTLYRDAMTRARGARRQAKADEEAQ</sequence>
<dbReference type="Gene3D" id="3.40.50.300">
    <property type="entry name" value="P-loop containing nucleotide triphosphate hydrolases"/>
    <property type="match status" value="1"/>
</dbReference>
<keyword evidence="4" id="KW-1185">Reference proteome</keyword>
<name>A0A318SPP5_9RHOB</name>
<feature type="region of interest" description="Disordered" evidence="1">
    <location>
        <begin position="1"/>
        <end position="26"/>
    </location>
</feature>
<dbReference type="InterPro" id="IPR006073">
    <property type="entry name" value="GTP-bd"/>
</dbReference>